<accession>A0A4R9GI49</accession>
<evidence type="ECO:0000313" key="3">
    <source>
        <dbReference type="EMBL" id="TGK11816.1"/>
    </source>
</evidence>
<dbReference type="EMBL" id="RQET01000004">
    <property type="protein sequence ID" value="TGK11816.1"/>
    <property type="molecule type" value="Genomic_DNA"/>
</dbReference>
<evidence type="ECO:0000256" key="1">
    <source>
        <dbReference type="SAM" id="Phobius"/>
    </source>
</evidence>
<evidence type="ECO:0000313" key="4">
    <source>
        <dbReference type="Proteomes" id="UP000298458"/>
    </source>
</evidence>
<keyword evidence="4" id="KW-1185">Reference proteome</keyword>
<organism evidence="3 4">
    <name type="scientific">Leptospira fletcheri</name>
    <dbReference type="NCBI Taxonomy" id="2484981"/>
    <lineage>
        <taxon>Bacteria</taxon>
        <taxon>Pseudomonadati</taxon>
        <taxon>Spirochaetota</taxon>
        <taxon>Spirochaetia</taxon>
        <taxon>Leptospirales</taxon>
        <taxon>Leptospiraceae</taxon>
        <taxon>Leptospira</taxon>
    </lineage>
</organism>
<dbReference type="PANTHER" id="PTHR30441:SF8">
    <property type="entry name" value="DUF748 DOMAIN-CONTAINING PROTEIN"/>
    <property type="match status" value="1"/>
</dbReference>
<reference evidence="3" key="1">
    <citation type="journal article" date="2019" name="PLoS Negl. Trop. Dis.">
        <title>Revisiting the worldwide diversity of Leptospira species in the environment.</title>
        <authorList>
            <person name="Vincent A.T."/>
            <person name="Schiettekatte O."/>
            <person name="Bourhy P."/>
            <person name="Veyrier F.J."/>
            <person name="Picardeau M."/>
        </authorList>
    </citation>
    <scope>NUCLEOTIDE SEQUENCE [LARGE SCALE GENOMIC DNA]</scope>
    <source>
        <strain evidence="3">SSW15</strain>
    </source>
</reference>
<protein>
    <submittedName>
        <fullName evidence="3">AsmA family protein</fullName>
    </submittedName>
</protein>
<evidence type="ECO:0000259" key="2">
    <source>
        <dbReference type="Pfam" id="PF05170"/>
    </source>
</evidence>
<keyword evidence="1" id="KW-0812">Transmembrane</keyword>
<dbReference type="GO" id="GO:0005886">
    <property type="term" value="C:plasma membrane"/>
    <property type="evidence" value="ECO:0007669"/>
    <property type="project" value="TreeGrafter"/>
</dbReference>
<name>A0A4R9GI49_9LEPT</name>
<dbReference type="Proteomes" id="UP000298458">
    <property type="component" value="Unassembled WGS sequence"/>
</dbReference>
<dbReference type="PANTHER" id="PTHR30441">
    <property type="entry name" value="DUF748 DOMAIN-CONTAINING PROTEIN"/>
    <property type="match status" value="1"/>
</dbReference>
<proteinExistence type="predicted"/>
<dbReference type="GO" id="GO:0090313">
    <property type="term" value="P:regulation of protein targeting to membrane"/>
    <property type="evidence" value="ECO:0007669"/>
    <property type="project" value="TreeGrafter"/>
</dbReference>
<keyword evidence="1" id="KW-0472">Membrane</keyword>
<sequence>MRAWDVLSDYLERKRLKLLFILSLIGILFLTLVYIPFLQRKEFYKEFLLNQIRQATGLDIEVRNSDLIVFPFPGITLEGVSIKKNDVLLAVSHRIDLDISWLGLFHGVVELRDITIEGGSLYLERRKDGSFDLLEYLQKEETDEDERSSIKLDPENIDLSVGFSAKKFIGIELKNVEVNNFTLVYKEDIHNREYSVYFYKSRISISFYGNNIDFSFKGKIDEQPIDLEFTSAIVQKANADWNKLSFSIVLNLNDLSLSLLRDLFFIFPVADFSKTTVSGRIEVSKERDSLVHFKIRSQVRDLAYKGGVPFGKIKVDTDFDLDPFGKKISFSYIDGLWEGVAKASGTGSVNWKNRTVGQFSIHSDYADYHHLVKLGRLFDVREDLFDPTSPPGIFYFNAELNNFFAFKHRFASIKGEAKFVKPMLSIPSFHAFIYNGEIVGKAKIFPFIPKLEVEGEAFRLQSDRILLPYLPERIITGELYSRFYLETYIRDHSRDTVAELFENMTGSGNMRIRNGELIGYANFMIPVLNTLGKIISFQGVDGRKFQFSELKSNIKIRNNKLFFPNLSLEGSGMEVDGNGNVGFDKRIDMILYLRLGGKVVGQAAKIPILYKGVFGKGIPYIDPIWLGSVYAGSILLGPYLLPLGGPYGGGVAGSVIGEYVRDLWDGVTGLFGGSEEESKNKKPKGK</sequence>
<dbReference type="InterPro" id="IPR007844">
    <property type="entry name" value="AsmA"/>
</dbReference>
<feature type="domain" description="AsmA" evidence="2">
    <location>
        <begin position="13"/>
        <end position="223"/>
    </location>
</feature>
<dbReference type="InterPro" id="IPR052894">
    <property type="entry name" value="AsmA-related"/>
</dbReference>
<feature type="transmembrane region" description="Helical" evidence="1">
    <location>
        <begin position="18"/>
        <end position="37"/>
    </location>
</feature>
<dbReference type="OrthoDB" id="341220at2"/>
<keyword evidence="1" id="KW-1133">Transmembrane helix</keyword>
<dbReference type="RefSeq" id="WP_135767218.1">
    <property type="nucleotide sequence ID" value="NZ_RQET01000004.1"/>
</dbReference>
<dbReference type="Pfam" id="PF05170">
    <property type="entry name" value="AsmA"/>
    <property type="match status" value="1"/>
</dbReference>
<dbReference type="AlphaFoldDB" id="A0A4R9GI49"/>
<comment type="caution">
    <text evidence="3">The sequence shown here is derived from an EMBL/GenBank/DDBJ whole genome shotgun (WGS) entry which is preliminary data.</text>
</comment>
<gene>
    <name evidence="3" type="ORF">EHO60_05860</name>
</gene>